<feature type="domain" description="Rit1 N-terminal" evidence="3">
    <location>
        <begin position="121"/>
        <end position="226"/>
    </location>
</feature>
<evidence type="ECO:0000259" key="2">
    <source>
        <dbReference type="Pfam" id="PF04179"/>
    </source>
</evidence>
<reference evidence="4 5" key="2">
    <citation type="submission" date="2015-05" db="EMBL/GenBank/DDBJ databases">
        <authorList>
            <person name="Morales-Cruz A."/>
            <person name="Amrine K.C."/>
            <person name="Cantu D."/>
        </authorList>
    </citation>
    <scope>NUCLEOTIDE SEQUENCE [LARGE SCALE GENOMIC DNA]</scope>
    <source>
        <strain evidence="4">UCRPC4</strain>
    </source>
</reference>
<feature type="compositionally biased region" description="Acidic residues" evidence="1">
    <location>
        <begin position="32"/>
        <end position="42"/>
    </location>
</feature>
<gene>
    <name evidence="4" type="ORF">UCRPC4_g01179</name>
</gene>
<accession>A0A0G2EX32</accession>
<evidence type="ECO:0000313" key="5">
    <source>
        <dbReference type="Proteomes" id="UP000053317"/>
    </source>
</evidence>
<feature type="domain" description="Rit1 N-terminal" evidence="3">
    <location>
        <begin position="259"/>
        <end position="494"/>
    </location>
</feature>
<keyword evidence="4" id="KW-0808">Transferase</keyword>
<dbReference type="PANTHER" id="PTHR31811">
    <property type="entry name" value="TRNA A64-2'-O-RIBOSYLPHOSPHATE TRANSFERASE"/>
    <property type="match status" value="1"/>
</dbReference>
<feature type="compositionally biased region" description="Low complexity" evidence="1">
    <location>
        <begin position="1"/>
        <end position="13"/>
    </location>
</feature>
<dbReference type="OrthoDB" id="45256at2759"/>
<feature type="compositionally biased region" description="Polar residues" evidence="1">
    <location>
        <begin position="57"/>
        <end position="68"/>
    </location>
</feature>
<dbReference type="InterPro" id="IPR033449">
    <property type="entry name" value="Rit1_N"/>
</dbReference>
<dbReference type="PANTHER" id="PTHR31811:SF0">
    <property type="entry name" value="TRNA A64-2'-O-RIBOSYLPHOSPHATE TRANSFERASE"/>
    <property type="match status" value="1"/>
</dbReference>
<sequence length="655" mass="73294">MVECPSSASSSSSDYNGRAGSKWWAKPHEDDQEKDSEEDDFLERDNEAAGPGDDHQATPSSNAISNNFFDLESPTRPKATIPTSLSDLQFHDPFISPSVGSASASNRTQNQNPLYSSLKSLRSDTLSLSNRLKSIVHDSKFVDEAVKDYGFPVMSNERCGSWYLGQELRGISSGKSKDDDRGARRTKIQGKWRGGCYFKSTDGHWGAWGVSLRRLNLKVLDILEEQLRPQEADGSHEEHEYVGDGKVHGLQKIENKGLKRTGVIIVDSTRRGKAFPDALSKTVPIWCAVINRICFGRSVRPSSAGLGNQHSEIADDKDIPWWYKLQYPRGVISGEEATRIELRLSDCVRSVKGLEIDIKTKISRPLRCFWIMQDSDGGRRVMNDDEDEILDYGFDGNDENNTDDDYDNCRAHDKDPTDQHAKTNHHQPYHSVILLSSSRRVLGAEISERGYVQGAGDDAESWSHGLTPEVFWENYDLLMSASEELALRLTENLVNQGRTAMTGKEPKEVLVQKAGNLWIGVGERLANPQDENGFDLVINCHGGDVSESSTQPQPSPEMSKTPSPNPRTLNLHVKDTTATKLGSRDLRTKLSKVHTFISSHLHHHYRHQEQEKEQEQEQTPRPRLPQILITCNTGKNLSIGVALVILCLFYTDNGR</sequence>
<dbReference type="InterPro" id="IPR029021">
    <property type="entry name" value="Prot-tyrosine_phosphatase-like"/>
</dbReference>
<dbReference type="Pfam" id="PF04179">
    <property type="entry name" value="Init_tRNA_PT"/>
    <property type="match status" value="1"/>
</dbReference>
<feature type="domain" description="Rit1 DUSP-like" evidence="2">
    <location>
        <begin position="577"/>
        <end position="654"/>
    </location>
</feature>
<organism evidence="4 5">
    <name type="scientific">Phaeomoniella chlamydospora</name>
    <name type="common">Phaeoacremonium chlamydosporum</name>
    <dbReference type="NCBI Taxonomy" id="158046"/>
    <lineage>
        <taxon>Eukaryota</taxon>
        <taxon>Fungi</taxon>
        <taxon>Dikarya</taxon>
        <taxon>Ascomycota</taxon>
        <taxon>Pezizomycotina</taxon>
        <taxon>Eurotiomycetes</taxon>
        <taxon>Chaetothyriomycetidae</taxon>
        <taxon>Phaeomoniellales</taxon>
        <taxon>Phaeomoniellaceae</taxon>
        <taxon>Phaeomoniella</taxon>
    </lineage>
</organism>
<keyword evidence="5" id="KW-1185">Reference proteome</keyword>
<dbReference type="GO" id="GO:0043399">
    <property type="term" value="F:tRNA adenosine(64)-2'-O-ribosylphosphate transferase activity"/>
    <property type="evidence" value="ECO:0007669"/>
    <property type="project" value="InterPro"/>
</dbReference>
<evidence type="ECO:0000259" key="3">
    <source>
        <dbReference type="Pfam" id="PF17184"/>
    </source>
</evidence>
<feature type="compositionally biased region" description="Basic and acidic residues" evidence="1">
    <location>
        <begin position="43"/>
        <end position="56"/>
    </location>
</feature>
<proteinExistence type="predicted"/>
<evidence type="ECO:0000256" key="1">
    <source>
        <dbReference type="SAM" id="MobiDB-lite"/>
    </source>
</evidence>
<evidence type="ECO:0000313" key="4">
    <source>
        <dbReference type="EMBL" id="KKY27197.1"/>
    </source>
</evidence>
<comment type="caution">
    <text evidence="4">The sequence shown here is derived from an EMBL/GenBank/DDBJ whole genome shotgun (WGS) entry which is preliminary data.</text>
</comment>
<feature type="region of interest" description="Disordered" evidence="1">
    <location>
        <begin position="600"/>
        <end position="621"/>
    </location>
</feature>
<dbReference type="AlphaFoldDB" id="A0A0G2EX32"/>
<dbReference type="Gene3D" id="3.90.190.10">
    <property type="entry name" value="Protein tyrosine phosphatase superfamily"/>
    <property type="match status" value="1"/>
</dbReference>
<feature type="compositionally biased region" description="Low complexity" evidence="1">
    <location>
        <begin position="546"/>
        <end position="559"/>
    </location>
</feature>
<name>A0A0G2EX32_PHACM</name>
<feature type="region of interest" description="Disordered" evidence="1">
    <location>
        <begin position="541"/>
        <end position="570"/>
    </location>
</feature>
<dbReference type="GO" id="GO:0019988">
    <property type="term" value="P:charged-tRNA amino acid modification"/>
    <property type="evidence" value="ECO:0007669"/>
    <property type="project" value="InterPro"/>
</dbReference>
<reference evidence="4 5" key="1">
    <citation type="submission" date="2015-05" db="EMBL/GenBank/DDBJ databases">
        <title>Distinctive expansion of gene families associated with plant cell wall degradation and secondary metabolism in the genomes of grapevine trunk pathogens.</title>
        <authorList>
            <person name="Lawrence D.P."/>
            <person name="Travadon R."/>
            <person name="Rolshausen P.E."/>
            <person name="Baumgartner K."/>
        </authorList>
    </citation>
    <scope>NUCLEOTIDE SEQUENCE [LARGE SCALE GENOMIC DNA]</scope>
    <source>
        <strain evidence="4">UCRPC4</strain>
    </source>
</reference>
<feature type="region of interest" description="Disordered" evidence="1">
    <location>
        <begin position="1"/>
        <end position="83"/>
    </location>
</feature>
<protein>
    <submittedName>
        <fullName evidence="4">Putative trna a64-2o-ribosylphosphate transferase</fullName>
    </submittedName>
</protein>
<dbReference type="GO" id="GO:0005737">
    <property type="term" value="C:cytoplasm"/>
    <property type="evidence" value="ECO:0007669"/>
    <property type="project" value="TreeGrafter"/>
</dbReference>
<feature type="compositionally biased region" description="Basic and acidic residues" evidence="1">
    <location>
        <begin position="607"/>
        <end position="620"/>
    </location>
</feature>
<dbReference type="InterPro" id="IPR007306">
    <property type="entry name" value="Rit1"/>
</dbReference>
<dbReference type="InterPro" id="IPR033421">
    <property type="entry name" value="Rit1_DUSP-like"/>
</dbReference>
<dbReference type="Pfam" id="PF17184">
    <property type="entry name" value="Rit1_C"/>
    <property type="match status" value="2"/>
</dbReference>
<dbReference type="EMBL" id="LCWF01000027">
    <property type="protein sequence ID" value="KKY27197.1"/>
    <property type="molecule type" value="Genomic_DNA"/>
</dbReference>
<dbReference type="Proteomes" id="UP000053317">
    <property type="component" value="Unassembled WGS sequence"/>
</dbReference>